<dbReference type="PANTHER" id="PTHR20883">
    <property type="entry name" value="PHYTANOYL-COA DIOXYGENASE DOMAIN CONTAINING 1"/>
    <property type="match status" value="1"/>
</dbReference>
<dbReference type="GO" id="GO:0005506">
    <property type="term" value="F:iron ion binding"/>
    <property type="evidence" value="ECO:0007669"/>
    <property type="project" value="UniProtKB-ARBA"/>
</dbReference>
<dbReference type="InterPro" id="IPR008775">
    <property type="entry name" value="Phytyl_CoA_dOase-like"/>
</dbReference>
<organism evidence="1 2">
    <name type="scientific">Flavihumibacter petaseus NBRC 106054</name>
    <dbReference type="NCBI Taxonomy" id="1220578"/>
    <lineage>
        <taxon>Bacteria</taxon>
        <taxon>Pseudomonadati</taxon>
        <taxon>Bacteroidota</taxon>
        <taxon>Chitinophagia</taxon>
        <taxon>Chitinophagales</taxon>
        <taxon>Chitinophagaceae</taxon>
        <taxon>Flavihumibacter</taxon>
    </lineage>
</organism>
<evidence type="ECO:0008006" key="3">
    <source>
        <dbReference type="Google" id="ProtNLM"/>
    </source>
</evidence>
<dbReference type="EMBL" id="BBWV01000001">
    <property type="protein sequence ID" value="GAO41808.1"/>
    <property type="molecule type" value="Genomic_DNA"/>
</dbReference>
<dbReference type="Pfam" id="PF05721">
    <property type="entry name" value="PhyH"/>
    <property type="match status" value="1"/>
</dbReference>
<dbReference type="GO" id="GO:0016706">
    <property type="term" value="F:2-oxoglutarate-dependent dioxygenase activity"/>
    <property type="evidence" value="ECO:0007669"/>
    <property type="project" value="UniProtKB-ARBA"/>
</dbReference>
<dbReference type="AlphaFoldDB" id="A0A0E9MWB3"/>
<protein>
    <recommendedName>
        <fullName evidence="3">Phytanoyl-CoA dioxygenase family protein</fullName>
    </recommendedName>
</protein>
<gene>
    <name evidence="1" type="ORF">FPE01S_01_08220</name>
</gene>
<sequence length="271" mass="30854">MPTIALPTLDATYITSPEQHDAFRHDGHILLPGILSPDEVAAYRQVIRDAAATYNTEKRKLEDRDTYGKAFLQIMNLWVNDPQVRQFTLAKRFGQIAADLLGVENVRIYHDQALFKEPGGGPTPWHQDQYYWPVDTHNTVTMWMPLVDINVDMGMLTFASGSHTKGAIFDYEISDESEAEFDAYVRNNNFPISRPETMNAGDATWHYGYTIHNAPGNRSTDMREVMTVIYVADGARITAPRNKWQENDLKTWLLNDPVGNPVETRLNPRVL</sequence>
<dbReference type="PANTHER" id="PTHR20883:SF49">
    <property type="entry name" value="PHYTANOYL-COA DIOXYGENASE"/>
    <property type="match status" value="1"/>
</dbReference>
<dbReference type="Gene3D" id="2.60.120.620">
    <property type="entry name" value="q2cbj1_9rhob like domain"/>
    <property type="match status" value="1"/>
</dbReference>
<dbReference type="STRING" id="1220578.FPE01S_01_08220"/>
<proteinExistence type="predicted"/>
<evidence type="ECO:0000313" key="1">
    <source>
        <dbReference type="EMBL" id="GAO41808.1"/>
    </source>
</evidence>
<comment type="caution">
    <text evidence="1">The sequence shown here is derived from an EMBL/GenBank/DDBJ whole genome shotgun (WGS) entry which is preliminary data.</text>
</comment>
<dbReference type="RefSeq" id="WP_046367607.1">
    <property type="nucleotide sequence ID" value="NZ_BBWV01000001.1"/>
</dbReference>
<dbReference type="Proteomes" id="UP000033121">
    <property type="component" value="Unassembled WGS sequence"/>
</dbReference>
<dbReference type="OrthoDB" id="9814777at2"/>
<keyword evidence="2" id="KW-1185">Reference proteome</keyword>
<reference evidence="1 2" key="1">
    <citation type="submission" date="2015-04" db="EMBL/GenBank/DDBJ databases">
        <title>Whole genome shotgun sequence of Flavihumibacter petaseus NBRC 106054.</title>
        <authorList>
            <person name="Miyazawa S."/>
            <person name="Hosoyama A."/>
            <person name="Hashimoto M."/>
            <person name="Noguchi M."/>
            <person name="Tsuchikane K."/>
            <person name="Ohji S."/>
            <person name="Yamazoe A."/>
            <person name="Ichikawa N."/>
            <person name="Kimura A."/>
            <person name="Fujita N."/>
        </authorList>
    </citation>
    <scope>NUCLEOTIDE SEQUENCE [LARGE SCALE GENOMIC DNA]</scope>
    <source>
        <strain evidence="1 2">NBRC 106054</strain>
    </source>
</reference>
<dbReference type="SUPFAM" id="SSF51197">
    <property type="entry name" value="Clavaminate synthase-like"/>
    <property type="match status" value="1"/>
</dbReference>
<evidence type="ECO:0000313" key="2">
    <source>
        <dbReference type="Proteomes" id="UP000033121"/>
    </source>
</evidence>
<accession>A0A0E9MWB3</accession>
<name>A0A0E9MWB3_9BACT</name>